<proteinExistence type="predicted"/>
<keyword evidence="1" id="KW-1133">Transmembrane helix</keyword>
<evidence type="ECO:0000313" key="2">
    <source>
        <dbReference type="EMBL" id="QDJ28131.1"/>
    </source>
</evidence>
<gene>
    <name evidence="2" type="ORF">BHS01_06135</name>
</gene>
<evidence type="ECO:0000256" key="1">
    <source>
        <dbReference type="SAM" id="Phobius"/>
    </source>
</evidence>
<dbReference type="AlphaFoldDB" id="A0A7L4WF06"/>
<dbReference type="KEGG" id="lpaa:BHS01_06135"/>
<name>A0A7L4WF06_9LACT</name>
<organism evidence="2 3">
    <name type="scientific">Pseudolactococcus paracarnosus</name>
    <dbReference type="NCBI Taxonomy" id="2749962"/>
    <lineage>
        <taxon>Bacteria</taxon>
        <taxon>Bacillati</taxon>
        <taxon>Bacillota</taxon>
        <taxon>Bacilli</taxon>
        <taxon>Lactobacillales</taxon>
        <taxon>Streptococcaceae</taxon>
        <taxon>Pseudolactococcus</taxon>
    </lineage>
</organism>
<feature type="transmembrane region" description="Helical" evidence="1">
    <location>
        <begin position="7"/>
        <end position="22"/>
    </location>
</feature>
<sequence>MTKNNNYIIVVICTLNLLYNLFNPNDNRAFFILGFVIPYLIIRKGQTYKSFKKVYNVDGWKLEFKSFWNIVEILLTVEVYFCTVQFENGILNGLATEFSNNMIFSVIPCLLMYRFVIYRSLELNY</sequence>
<feature type="transmembrane region" description="Helical" evidence="1">
    <location>
        <begin position="98"/>
        <end position="117"/>
    </location>
</feature>
<evidence type="ECO:0000313" key="3">
    <source>
        <dbReference type="Proteomes" id="UP000516280"/>
    </source>
</evidence>
<dbReference type="Proteomes" id="UP000516280">
    <property type="component" value="Chromosome"/>
</dbReference>
<reference evidence="2 3" key="1">
    <citation type="submission" date="2016-09" db="EMBL/GenBank/DDBJ databases">
        <title>Lactic acid bacteria from MAP meat Genome sequencing and assembly.</title>
        <authorList>
            <person name="Behr J."/>
            <person name="Hilgarth M."/>
            <person name="Vogel R.F."/>
        </authorList>
    </citation>
    <scope>NUCLEOTIDE SEQUENCE [LARGE SCALE GENOMIC DNA]</scope>
    <source>
        <strain evidence="2 3">TMW21615</strain>
    </source>
</reference>
<dbReference type="EMBL" id="CP017195">
    <property type="protein sequence ID" value="QDJ28131.1"/>
    <property type="molecule type" value="Genomic_DNA"/>
</dbReference>
<feature type="transmembrane region" description="Helical" evidence="1">
    <location>
        <begin position="66"/>
        <end position="86"/>
    </location>
</feature>
<protein>
    <submittedName>
        <fullName evidence="2">Uncharacterized protein</fullName>
    </submittedName>
</protein>
<keyword evidence="1" id="KW-0472">Membrane</keyword>
<feature type="transmembrane region" description="Helical" evidence="1">
    <location>
        <begin position="28"/>
        <end position="45"/>
    </location>
</feature>
<keyword evidence="1" id="KW-0812">Transmembrane</keyword>
<accession>A0A7L4WF06</accession>